<evidence type="ECO:0000313" key="1">
    <source>
        <dbReference type="EMBL" id="KYN40531.1"/>
    </source>
</evidence>
<reference evidence="1 2" key="1">
    <citation type="submission" date="2016-03" db="EMBL/GenBank/DDBJ databases">
        <title>Trachymyrmex septentrionalis WGS genome.</title>
        <authorList>
            <person name="Nygaard S."/>
            <person name="Hu H."/>
            <person name="Boomsma J."/>
            <person name="Zhang G."/>
        </authorList>
    </citation>
    <scope>NUCLEOTIDE SEQUENCE [LARGE SCALE GENOMIC DNA]</scope>
    <source>
        <strain evidence="1">Tsep2-gDNA-1</strain>
        <tissue evidence="1">Whole body</tissue>
    </source>
</reference>
<dbReference type="Proteomes" id="UP000078541">
    <property type="component" value="Unassembled WGS sequence"/>
</dbReference>
<dbReference type="EMBL" id="KQ981522">
    <property type="protein sequence ID" value="KYN40531.1"/>
    <property type="molecule type" value="Genomic_DNA"/>
</dbReference>
<protein>
    <submittedName>
        <fullName evidence="1">Uncharacterized protein</fullName>
    </submittedName>
</protein>
<dbReference type="AlphaFoldDB" id="A0A195FJI7"/>
<proteinExistence type="predicted"/>
<sequence>IFATLHFLSSGSYQKKMGQDLFSCLRELYKYKARFKNQFYFKNFYERNKKKSLFHKLNRQRYFVTLVNRSNHFKLLKCFKMFLAYWILISSESLGHLPY</sequence>
<name>A0A195FJI7_9HYME</name>
<feature type="non-terminal residue" evidence="1">
    <location>
        <position position="1"/>
    </location>
</feature>
<accession>A0A195FJI7</accession>
<gene>
    <name evidence="1" type="ORF">ALC56_04840</name>
</gene>
<keyword evidence="2" id="KW-1185">Reference proteome</keyword>
<evidence type="ECO:0000313" key="2">
    <source>
        <dbReference type="Proteomes" id="UP000078541"/>
    </source>
</evidence>
<organism evidence="1 2">
    <name type="scientific">Trachymyrmex septentrionalis</name>
    <dbReference type="NCBI Taxonomy" id="34720"/>
    <lineage>
        <taxon>Eukaryota</taxon>
        <taxon>Metazoa</taxon>
        <taxon>Ecdysozoa</taxon>
        <taxon>Arthropoda</taxon>
        <taxon>Hexapoda</taxon>
        <taxon>Insecta</taxon>
        <taxon>Pterygota</taxon>
        <taxon>Neoptera</taxon>
        <taxon>Endopterygota</taxon>
        <taxon>Hymenoptera</taxon>
        <taxon>Apocrita</taxon>
        <taxon>Aculeata</taxon>
        <taxon>Formicoidea</taxon>
        <taxon>Formicidae</taxon>
        <taxon>Myrmicinae</taxon>
        <taxon>Trachymyrmex</taxon>
    </lineage>
</organism>